<organism evidence="3 4">
    <name type="scientific">Solemya velesiana gill symbiont</name>
    <dbReference type="NCBI Taxonomy" id="1918948"/>
    <lineage>
        <taxon>Bacteria</taxon>
        <taxon>Pseudomonadati</taxon>
        <taxon>Pseudomonadota</taxon>
        <taxon>Gammaproteobacteria</taxon>
        <taxon>sulfur-oxidizing symbionts</taxon>
    </lineage>
</organism>
<dbReference type="GO" id="GO:0016787">
    <property type="term" value="F:hydrolase activity"/>
    <property type="evidence" value="ECO:0007669"/>
    <property type="project" value="UniProtKB-KW"/>
</dbReference>
<sequence length="262" mass="29348">MKLNYREYGVFREDRPSLLLLHGLLGSSANWHSIARELGSDCHLIVPDLRNHGGSPHDSDISYDAMVADLLALIDDQGFDSVVLVGHSMGGKAAMWLSLNYPDLVEGLVVVDISPVRYPNRFGTILKALCELDLDGLDDRGQADMKLAQLLEQRALRQYLLQNLVQQAGQWNWRVNLEAIEKGLDGIIGFPDVDDNSQYLGPVQFIYGGNSDYVQHEHERIIRDTFPFACLRSVPGAGHWVYSEKPDEFLAALRSFLGKELI</sequence>
<evidence type="ECO:0000313" key="4">
    <source>
        <dbReference type="Proteomes" id="UP000190896"/>
    </source>
</evidence>
<dbReference type="PANTHER" id="PTHR46118:SF4">
    <property type="entry name" value="PROTEIN ABHD11"/>
    <property type="match status" value="1"/>
</dbReference>
<dbReference type="EMBL" id="MPRJ01000045">
    <property type="protein sequence ID" value="OOZ36318.1"/>
    <property type="molecule type" value="Genomic_DNA"/>
</dbReference>
<dbReference type="Gene3D" id="3.40.50.1820">
    <property type="entry name" value="alpha/beta hydrolase"/>
    <property type="match status" value="1"/>
</dbReference>
<dbReference type="SUPFAM" id="SSF53474">
    <property type="entry name" value="alpha/beta-Hydrolases"/>
    <property type="match status" value="1"/>
</dbReference>
<dbReference type="AlphaFoldDB" id="A0A1T2KTX4"/>
<proteinExistence type="predicted"/>
<comment type="caution">
    <text evidence="3">The sequence shown here is derived from an EMBL/GenBank/DDBJ whole genome shotgun (WGS) entry which is preliminary data.</text>
</comment>
<reference evidence="3 4" key="1">
    <citation type="submission" date="2016-11" db="EMBL/GenBank/DDBJ databases">
        <title>Mixed transmission modes and dynamic genome evolution in an obligate animal-bacterial symbiosis.</title>
        <authorList>
            <person name="Russell S.L."/>
            <person name="Corbett-Detig R.B."/>
            <person name="Cavanaugh C.M."/>
        </authorList>
    </citation>
    <scope>NUCLEOTIDE SEQUENCE [LARGE SCALE GENOMIC DNA]</scope>
    <source>
        <strain evidence="3">Se-Cadez</strain>
    </source>
</reference>
<evidence type="ECO:0000259" key="2">
    <source>
        <dbReference type="Pfam" id="PF00561"/>
    </source>
</evidence>
<dbReference type="PRINTS" id="PR00412">
    <property type="entry name" value="EPOXHYDRLASE"/>
</dbReference>
<dbReference type="InterPro" id="IPR000639">
    <property type="entry name" value="Epox_hydrolase-like"/>
</dbReference>
<dbReference type="PRINTS" id="PR00111">
    <property type="entry name" value="ABHYDROLASE"/>
</dbReference>
<dbReference type="InterPro" id="IPR000073">
    <property type="entry name" value="AB_hydrolase_1"/>
</dbReference>
<dbReference type="InterPro" id="IPR029058">
    <property type="entry name" value="AB_hydrolase_fold"/>
</dbReference>
<protein>
    <recommendedName>
        <fullName evidence="2">AB hydrolase-1 domain-containing protein</fullName>
    </recommendedName>
</protein>
<feature type="domain" description="AB hydrolase-1" evidence="2">
    <location>
        <begin position="16"/>
        <end position="246"/>
    </location>
</feature>
<dbReference type="Proteomes" id="UP000190896">
    <property type="component" value="Unassembled WGS sequence"/>
</dbReference>
<accession>A0A1T2KTX4</accession>
<keyword evidence="1" id="KW-0378">Hydrolase</keyword>
<evidence type="ECO:0000256" key="1">
    <source>
        <dbReference type="ARBA" id="ARBA00022801"/>
    </source>
</evidence>
<dbReference type="PANTHER" id="PTHR46118">
    <property type="entry name" value="PROTEIN ABHD11"/>
    <property type="match status" value="1"/>
</dbReference>
<dbReference type="Pfam" id="PF00561">
    <property type="entry name" value="Abhydrolase_1"/>
    <property type="match status" value="1"/>
</dbReference>
<keyword evidence="4" id="KW-1185">Reference proteome</keyword>
<name>A0A1T2KTX4_9GAMM</name>
<gene>
    <name evidence="3" type="ORF">BOW51_07760</name>
</gene>
<evidence type="ECO:0000313" key="3">
    <source>
        <dbReference type="EMBL" id="OOZ36318.1"/>
    </source>
</evidence>